<comment type="caution">
    <text evidence="10">The sequence shown here is derived from an EMBL/GenBank/DDBJ whole genome shotgun (WGS) entry which is preliminary data.</text>
</comment>
<dbReference type="PROSITE" id="PS00108">
    <property type="entry name" value="PROTEIN_KINASE_ST"/>
    <property type="match status" value="1"/>
</dbReference>
<evidence type="ECO:0000256" key="3">
    <source>
        <dbReference type="ARBA" id="ARBA00022679"/>
    </source>
</evidence>
<evidence type="ECO:0000259" key="9">
    <source>
        <dbReference type="PROSITE" id="PS50011"/>
    </source>
</evidence>
<proteinExistence type="inferred from homology"/>
<dbReference type="InterPro" id="IPR017441">
    <property type="entry name" value="Protein_kinase_ATP_BS"/>
</dbReference>
<dbReference type="GO" id="GO:0005737">
    <property type="term" value="C:cytoplasm"/>
    <property type="evidence" value="ECO:0007669"/>
    <property type="project" value="TreeGrafter"/>
</dbReference>
<dbReference type="InterPro" id="IPR000719">
    <property type="entry name" value="Prot_kinase_dom"/>
</dbReference>
<dbReference type="Gene3D" id="1.10.510.10">
    <property type="entry name" value="Transferase(Phosphotransferase) domain 1"/>
    <property type="match status" value="1"/>
</dbReference>
<dbReference type="GO" id="GO:0005524">
    <property type="term" value="F:ATP binding"/>
    <property type="evidence" value="ECO:0007669"/>
    <property type="project" value="UniProtKB-UniRule"/>
</dbReference>
<sequence>MMGQSNQTNDNLQPKQDSSRHIYRGFLQETTPERRKPLVVDVTKAKLEIQTQQPIPTNNKERLSRISSNSPTSPEFDSLTELPTPILNDTSFFPNSSHHTIINSPKKKLYGSLTIRPSMVQNGNTSNRIVSEFCPTNPLGNSSDHCNTSLDRKLSPQRRNVSSSDDSFLSHGLERESKNDTNQIKNLGLQSAFQPSQQIEIRNDQIQQNQINNNNSNKTTSITSYQGVDMDNNTWEWNHKKIIGKGTFSTVVLGEITDPVSSPKNLRQVAIKVVLLPSNREIRTGVESSLKRELEILKIIRHPSIINLLALNCTREKYLIYTPYHEGGDLFELASKQTLNLTPILIRRIFAEIAIGISYLHFNNIVHRDIKLENILINHKPEDLINMKEFDNKPIITITDFGLSRKIDLENPLLTTRCGSEDYVPPELMIGLPYDGRQTDSWALGVLLYSIMESRLPFDPPPSTVTTTSAKSIRNKSRVAHRIARIEWIWIKYSKENRGIKWYEKDWSEAINIVENLLIRREKRLTSFEICQFPYVSQILTDNFKEFSKIH</sequence>
<dbReference type="GO" id="GO:0004674">
    <property type="term" value="F:protein serine/threonine kinase activity"/>
    <property type="evidence" value="ECO:0007669"/>
    <property type="project" value="UniProtKB-KW"/>
</dbReference>
<evidence type="ECO:0000256" key="1">
    <source>
        <dbReference type="ARBA" id="ARBA00010791"/>
    </source>
</evidence>
<dbReference type="PANTHER" id="PTHR24346:SF82">
    <property type="entry name" value="KP78A-RELATED"/>
    <property type="match status" value="1"/>
</dbReference>
<dbReference type="Pfam" id="PF00069">
    <property type="entry name" value="Pkinase"/>
    <property type="match status" value="1"/>
</dbReference>
<evidence type="ECO:0000256" key="5">
    <source>
        <dbReference type="ARBA" id="ARBA00022777"/>
    </source>
</evidence>
<dbReference type="PROSITE" id="PS50011">
    <property type="entry name" value="PROTEIN_KINASE_DOM"/>
    <property type="match status" value="1"/>
</dbReference>
<feature type="region of interest" description="Disordered" evidence="8">
    <location>
        <begin position="51"/>
        <end position="78"/>
    </location>
</feature>
<reference evidence="10" key="1">
    <citation type="journal article" date="2021" name="Open Biol.">
        <title>Shared evolutionary footprints suggest mitochondrial oxidative damage underlies multiple complex I losses in fungi.</title>
        <authorList>
            <person name="Schikora-Tamarit M.A."/>
            <person name="Marcet-Houben M."/>
            <person name="Nosek J."/>
            <person name="Gabaldon T."/>
        </authorList>
    </citation>
    <scope>NUCLEOTIDE SEQUENCE</scope>
    <source>
        <strain evidence="10">CBS6341</strain>
    </source>
</reference>
<dbReference type="AlphaFoldDB" id="A0A9P8PA58"/>
<dbReference type="PROSITE" id="PS00107">
    <property type="entry name" value="PROTEIN_KINASE_ATP"/>
    <property type="match status" value="1"/>
</dbReference>
<evidence type="ECO:0000256" key="7">
    <source>
        <dbReference type="PROSITE-ProRule" id="PRU10141"/>
    </source>
</evidence>
<keyword evidence="4 7" id="KW-0547">Nucleotide-binding</keyword>
<keyword evidence="2" id="KW-0723">Serine/threonine-protein kinase</keyword>
<dbReference type="EMBL" id="JAEUBF010001377">
    <property type="protein sequence ID" value="KAH3667810.1"/>
    <property type="molecule type" value="Genomic_DNA"/>
</dbReference>
<comment type="similarity">
    <text evidence="1">Belongs to the protein kinase superfamily. CAMK Ser/Thr protein kinase family. NIM1 subfamily.</text>
</comment>
<feature type="domain" description="Protein kinase" evidence="9">
    <location>
        <begin position="237"/>
        <end position="536"/>
    </location>
</feature>
<feature type="compositionally biased region" description="Polar residues" evidence="8">
    <location>
        <begin position="157"/>
        <end position="167"/>
    </location>
</feature>
<dbReference type="InterPro" id="IPR008271">
    <property type="entry name" value="Ser/Thr_kinase_AS"/>
</dbReference>
<protein>
    <recommendedName>
        <fullName evidence="9">Protein kinase domain-containing protein</fullName>
    </recommendedName>
</protein>
<keyword evidence="3" id="KW-0808">Transferase</keyword>
<dbReference type="InterPro" id="IPR011009">
    <property type="entry name" value="Kinase-like_dom_sf"/>
</dbReference>
<dbReference type="SUPFAM" id="SSF56112">
    <property type="entry name" value="Protein kinase-like (PK-like)"/>
    <property type="match status" value="1"/>
</dbReference>
<evidence type="ECO:0000256" key="2">
    <source>
        <dbReference type="ARBA" id="ARBA00022527"/>
    </source>
</evidence>
<dbReference type="PANTHER" id="PTHR24346">
    <property type="entry name" value="MAP/MICROTUBULE AFFINITY-REGULATING KINASE"/>
    <property type="match status" value="1"/>
</dbReference>
<feature type="compositionally biased region" description="Polar residues" evidence="8">
    <location>
        <begin position="1"/>
        <end position="16"/>
    </location>
</feature>
<name>A0A9P8PA58_9ASCO</name>
<evidence type="ECO:0000256" key="8">
    <source>
        <dbReference type="SAM" id="MobiDB-lite"/>
    </source>
</evidence>
<dbReference type="GO" id="GO:0035556">
    <property type="term" value="P:intracellular signal transduction"/>
    <property type="evidence" value="ECO:0007669"/>
    <property type="project" value="TreeGrafter"/>
</dbReference>
<feature type="region of interest" description="Disordered" evidence="8">
    <location>
        <begin position="144"/>
        <end position="177"/>
    </location>
</feature>
<evidence type="ECO:0000313" key="10">
    <source>
        <dbReference type="EMBL" id="KAH3667810.1"/>
    </source>
</evidence>
<keyword evidence="5" id="KW-0418">Kinase</keyword>
<gene>
    <name evidence="10" type="ORF">WICMUC_005210</name>
</gene>
<feature type="compositionally biased region" description="Polar residues" evidence="8">
    <location>
        <begin position="65"/>
        <end position="75"/>
    </location>
</feature>
<evidence type="ECO:0000313" key="11">
    <source>
        <dbReference type="Proteomes" id="UP000769528"/>
    </source>
</evidence>
<evidence type="ECO:0000256" key="6">
    <source>
        <dbReference type="ARBA" id="ARBA00022840"/>
    </source>
</evidence>
<dbReference type="OrthoDB" id="410920at2759"/>
<dbReference type="SMART" id="SM00220">
    <property type="entry name" value="S_TKc"/>
    <property type="match status" value="1"/>
</dbReference>
<evidence type="ECO:0000256" key="4">
    <source>
        <dbReference type="ARBA" id="ARBA00022741"/>
    </source>
</evidence>
<keyword evidence="6 7" id="KW-0067">ATP-binding</keyword>
<feature type="region of interest" description="Disordered" evidence="8">
    <location>
        <begin position="1"/>
        <end position="20"/>
    </location>
</feature>
<dbReference type="Proteomes" id="UP000769528">
    <property type="component" value="Unassembled WGS sequence"/>
</dbReference>
<reference evidence="10" key="2">
    <citation type="submission" date="2021-01" db="EMBL/GenBank/DDBJ databases">
        <authorList>
            <person name="Schikora-Tamarit M.A."/>
        </authorList>
    </citation>
    <scope>NUCLEOTIDE SEQUENCE</scope>
    <source>
        <strain evidence="10">CBS6341</strain>
    </source>
</reference>
<keyword evidence="11" id="KW-1185">Reference proteome</keyword>
<feature type="binding site" evidence="7">
    <location>
        <position position="272"/>
    </location>
    <ligand>
        <name>ATP</name>
        <dbReference type="ChEBI" id="CHEBI:30616"/>
    </ligand>
</feature>
<accession>A0A9P8PA58</accession>
<organism evidence="10 11">
    <name type="scientific">Wickerhamomyces mucosus</name>
    <dbReference type="NCBI Taxonomy" id="1378264"/>
    <lineage>
        <taxon>Eukaryota</taxon>
        <taxon>Fungi</taxon>
        <taxon>Dikarya</taxon>
        <taxon>Ascomycota</taxon>
        <taxon>Saccharomycotina</taxon>
        <taxon>Saccharomycetes</taxon>
        <taxon>Phaffomycetales</taxon>
        <taxon>Wickerhamomycetaceae</taxon>
        <taxon>Wickerhamomyces</taxon>
    </lineage>
</organism>